<reference evidence="2" key="1">
    <citation type="journal article" date="2014" name="Genome Announc.">
        <title>Draft genome sequence of the plant-pathogenic soil fungus Rhizoctonia solani anastomosis group 3 strain Rhs1AP.</title>
        <authorList>
            <person name="Cubeta M.A."/>
            <person name="Thomas E."/>
            <person name="Dean R.A."/>
            <person name="Jabaji S."/>
            <person name="Neate S.M."/>
            <person name="Tavantzis S."/>
            <person name="Toda T."/>
            <person name="Vilgalys R."/>
            <person name="Bharathan N."/>
            <person name="Fedorova-Abrams N."/>
            <person name="Pakala S.B."/>
            <person name="Pakala S.M."/>
            <person name="Zafar N."/>
            <person name="Joardar V."/>
            <person name="Losada L."/>
            <person name="Nierman W.C."/>
        </authorList>
    </citation>
    <scope>NUCLEOTIDE SEQUENCE [LARGE SCALE GENOMIC DNA]</scope>
    <source>
        <strain evidence="2">AG-3</strain>
    </source>
</reference>
<organism evidence="1 2">
    <name type="scientific">Rhizoctonia solani AG-3 Rhs1AP</name>
    <dbReference type="NCBI Taxonomy" id="1086054"/>
    <lineage>
        <taxon>Eukaryota</taxon>
        <taxon>Fungi</taxon>
        <taxon>Dikarya</taxon>
        <taxon>Basidiomycota</taxon>
        <taxon>Agaricomycotina</taxon>
        <taxon>Agaricomycetes</taxon>
        <taxon>Cantharellales</taxon>
        <taxon>Ceratobasidiaceae</taxon>
        <taxon>Rhizoctonia</taxon>
    </lineage>
</organism>
<dbReference type="Proteomes" id="UP000030108">
    <property type="component" value="Unassembled WGS sequence"/>
</dbReference>
<sequence length="57" mass="6246">MYSEIMLELSTVIVSHNECVDKATLRQCCETQETTKDIWGSMALASLNMCESISGGS</sequence>
<dbReference type="EMBL" id="JATN01000314">
    <property type="protein sequence ID" value="EUC64128.1"/>
    <property type="molecule type" value="Genomic_DNA"/>
</dbReference>
<proteinExistence type="predicted"/>
<dbReference type="AlphaFoldDB" id="X8JMB6"/>
<gene>
    <name evidence="1" type="ORF">RSOL_435680</name>
</gene>
<protein>
    <submittedName>
        <fullName evidence="1">Uncharacterized protein</fullName>
    </submittedName>
</protein>
<evidence type="ECO:0000313" key="1">
    <source>
        <dbReference type="EMBL" id="EUC64128.1"/>
    </source>
</evidence>
<accession>X8JMB6</accession>
<comment type="caution">
    <text evidence="1">The sequence shown here is derived from an EMBL/GenBank/DDBJ whole genome shotgun (WGS) entry which is preliminary data.</text>
</comment>
<evidence type="ECO:0000313" key="2">
    <source>
        <dbReference type="Proteomes" id="UP000030108"/>
    </source>
</evidence>
<name>X8JMB6_9AGAM</name>